<keyword evidence="1" id="KW-1133">Transmembrane helix</keyword>
<gene>
    <name evidence="2" type="ORF">DM868_08080</name>
</gene>
<dbReference type="AlphaFoldDB" id="A0A4U5JB47"/>
<keyword evidence="1" id="KW-0812">Transmembrane</keyword>
<dbReference type="RefSeq" id="WP_137276348.1">
    <property type="nucleotide sequence ID" value="NZ_QKNX01000002.1"/>
</dbReference>
<sequence length="67" mass="6993">MRVSPLGLLVAIVIMVPIIIEMRTVFVHVGLDVSLAETALLGLAMIGAIVLWAVAPDLRGKGRSNGG</sequence>
<evidence type="ECO:0000313" key="3">
    <source>
        <dbReference type="Proteomes" id="UP000308037"/>
    </source>
</evidence>
<feature type="transmembrane region" description="Helical" evidence="1">
    <location>
        <begin position="7"/>
        <end position="26"/>
    </location>
</feature>
<keyword evidence="1" id="KW-0472">Membrane</keyword>
<feature type="transmembrane region" description="Helical" evidence="1">
    <location>
        <begin position="38"/>
        <end position="55"/>
    </location>
</feature>
<keyword evidence="3" id="KW-1185">Reference proteome</keyword>
<name>A0A4U5JB47_9EURY</name>
<dbReference type="OrthoDB" id="270880at2157"/>
<evidence type="ECO:0008006" key="4">
    <source>
        <dbReference type="Google" id="ProtNLM"/>
    </source>
</evidence>
<dbReference type="EMBL" id="QKNX01000002">
    <property type="protein sequence ID" value="TKR26432.1"/>
    <property type="molecule type" value="Genomic_DNA"/>
</dbReference>
<evidence type="ECO:0000256" key="1">
    <source>
        <dbReference type="SAM" id="Phobius"/>
    </source>
</evidence>
<comment type="caution">
    <text evidence="2">The sequence shown here is derived from an EMBL/GenBank/DDBJ whole genome shotgun (WGS) entry which is preliminary data.</text>
</comment>
<organism evidence="2 3">
    <name type="scientific">Natronomonas salsuginis</name>
    <dbReference type="NCBI Taxonomy" id="2217661"/>
    <lineage>
        <taxon>Archaea</taxon>
        <taxon>Methanobacteriati</taxon>
        <taxon>Methanobacteriota</taxon>
        <taxon>Stenosarchaea group</taxon>
        <taxon>Halobacteria</taxon>
        <taxon>Halobacteriales</taxon>
        <taxon>Natronomonadaceae</taxon>
        <taxon>Natronomonas</taxon>
    </lineage>
</organism>
<accession>A0A4U5JB47</accession>
<reference evidence="2 3" key="1">
    <citation type="submission" date="2019-04" db="EMBL/GenBank/DDBJ databases">
        <title>Natronomonas sp. F20-122 a newhaloarchaeon isolated from a saline saltern of Isla Bacuta, Huelva, Spain.</title>
        <authorList>
            <person name="Duran-Viseras A."/>
            <person name="Sanchez-Porro C."/>
            <person name="Ventosa A."/>
        </authorList>
    </citation>
    <scope>NUCLEOTIDE SEQUENCE [LARGE SCALE GENOMIC DNA]</scope>
    <source>
        <strain evidence="2 3">F20-122</strain>
    </source>
</reference>
<proteinExistence type="predicted"/>
<evidence type="ECO:0000313" key="2">
    <source>
        <dbReference type="EMBL" id="TKR26432.1"/>
    </source>
</evidence>
<dbReference type="Proteomes" id="UP000308037">
    <property type="component" value="Unassembled WGS sequence"/>
</dbReference>
<protein>
    <recommendedName>
        <fullName evidence="4">CbaC protein</fullName>
    </recommendedName>
</protein>